<evidence type="ECO:0000313" key="3">
    <source>
        <dbReference type="Proteomes" id="UP001642484"/>
    </source>
</evidence>
<accession>A0ABP0SCE3</accession>
<feature type="transmembrane region" description="Helical" evidence="1">
    <location>
        <begin position="490"/>
        <end position="510"/>
    </location>
</feature>
<reference evidence="2 3" key="1">
    <citation type="submission" date="2024-02" db="EMBL/GenBank/DDBJ databases">
        <authorList>
            <person name="Chen Y."/>
            <person name="Shah S."/>
            <person name="Dougan E. K."/>
            <person name="Thang M."/>
            <person name="Chan C."/>
        </authorList>
    </citation>
    <scope>NUCLEOTIDE SEQUENCE [LARGE SCALE GENOMIC DNA]</scope>
</reference>
<evidence type="ECO:0000256" key="1">
    <source>
        <dbReference type="SAM" id="Phobius"/>
    </source>
</evidence>
<evidence type="ECO:0008006" key="4">
    <source>
        <dbReference type="Google" id="ProtNLM"/>
    </source>
</evidence>
<keyword evidence="1" id="KW-0472">Membrane</keyword>
<keyword evidence="1" id="KW-0812">Transmembrane</keyword>
<feature type="transmembrane region" description="Helical" evidence="1">
    <location>
        <begin position="680"/>
        <end position="700"/>
    </location>
</feature>
<sequence>MIRAVELWVPTKWSLVKTNLHAHRTRHPPPACPATQLVPFRLTKSKDETFTYAFCCNETVTNHGTESAESMEPTEPKTGVGKYVRFHQNHGFHLESAVITERQESLKKGISSCQARWGWDLNIQWGPPIGVYAEFSGVPLRHLGHGWDGQQHGDFPGCIAFNGRFFLVQLGFETQSWEGEVSTHRLHFGFCAPSICSVKEVVDELAPRYALQVANARRLMMRIRSVDAWEWPHFLDAVYADADATLAERMQEVSLQIKVCCIAIISFLSLGTMADHFCFDQVPRPAQKSCFAHWAQSFSLKRSWAELWQPKAAGLGVDLLRTLATLFLLCLHLELSQIAQRTEKLVPSNLRISFYFRAVLVMTVLTLHFALESGSTGLKEKSFWEISQKCNLKLARKFLRQWPLIILSVWWDRVGSRFAFQSKPLSYLDGTQSQVEGSVLQWNTQQDIYGCRRSFWTCALRFHTINWQVRDATERILACFGFLLLQAMGLNYAGVLELLLCVFGLAYFYIDYFHEQMRWDFTEQHYMLAKRLENPAFLGLFLFFRRLVHLIPKRFLTQRVGWLAAGLGWLWSSWINRNDYALWCQERNVKDAVGDLPFVLGLCVLLRADTLELLDLDAPQNRRHMTGSFTCSMISLISRLSFCILAVEAPLQTFLVEGYSQRGQILMRGDRVDPFYEQLLLGPGLILAHALCALVLFVAVQRPIEALMAPIFAKDQSHWPVRWANLGYLTLARLVPPGGLSCSYPFVSCSQPGDQAHRCFGEAKDFIVSVPLLGSLPQQLAQGILDRFLLEALGTLGDPVRGPGCHGWPRTTAWNRAKDRKAEDEKMAEIAI</sequence>
<keyword evidence="3" id="KW-1185">Reference proteome</keyword>
<dbReference type="Proteomes" id="UP001642484">
    <property type="component" value="Unassembled WGS sequence"/>
</dbReference>
<organism evidence="2 3">
    <name type="scientific">Durusdinium trenchii</name>
    <dbReference type="NCBI Taxonomy" id="1381693"/>
    <lineage>
        <taxon>Eukaryota</taxon>
        <taxon>Sar</taxon>
        <taxon>Alveolata</taxon>
        <taxon>Dinophyceae</taxon>
        <taxon>Suessiales</taxon>
        <taxon>Symbiodiniaceae</taxon>
        <taxon>Durusdinium</taxon>
    </lineage>
</organism>
<protein>
    <recommendedName>
        <fullName evidence="4">Nose resistant-to-fluoxetine protein N-terminal domain-containing protein</fullName>
    </recommendedName>
</protein>
<evidence type="ECO:0000313" key="2">
    <source>
        <dbReference type="EMBL" id="CAK9110004.1"/>
    </source>
</evidence>
<proteinExistence type="predicted"/>
<keyword evidence="1" id="KW-1133">Transmembrane helix</keyword>
<dbReference type="EMBL" id="CAXAMN010027317">
    <property type="protein sequence ID" value="CAK9110004.1"/>
    <property type="molecule type" value="Genomic_DNA"/>
</dbReference>
<gene>
    <name evidence="2" type="ORF">CCMP2556_LOCUS51175</name>
</gene>
<name>A0ABP0SCE3_9DINO</name>
<comment type="caution">
    <text evidence="2">The sequence shown here is derived from an EMBL/GenBank/DDBJ whole genome shotgun (WGS) entry which is preliminary data.</text>
</comment>